<evidence type="ECO:0000256" key="3">
    <source>
        <dbReference type="ARBA" id="ARBA00022989"/>
    </source>
</evidence>
<evidence type="ECO:0000256" key="4">
    <source>
        <dbReference type="ARBA" id="ARBA00023136"/>
    </source>
</evidence>
<dbReference type="CDD" id="cd16914">
    <property type="entry name" value="EcfT"/>
    <property type="match status" value="1"/>
</dbReference>
<dbReference type="PANTHER" id="PTHR33514">
    <property type="entry name" value="PROTEIN ABCI12, CHLOROPLASTIC"/>
    <property type="match status" value="1"/>
</dbReference>
<gene>
    <name evidence="6" type="primary">bioN</name>
    <name evidence="6" type="ORF">NCTC10254_01887</name>
</gene>
<evidence type="ECO:0000256" key="1">
    <source>
        <dbReference type="ARBA" id="ARBA00004141"/>
    </source>
</evidence>
<name>A0A6H9XR78_9CORY</name>
<protein>
    <submittedName>
        <fullName evidence="6">Biotin ABC transporter permease</fullName>
    </submittedName>
</protein>
<dbReference type="Pfam" id="PF02361">
    <property type="entry name" value="CbiQ"/>
    <property type="match status" value="1"/>
</dbReference>
<organism evidence="6 7">
    <name type="scientific">Corynebacterium matruchotii</name>
    <dbReference type="NCBI Taxonomy" id="43768"/>
    <lineage>
        <taxon>Bacteria</taxon>
        <taxon>Bacillati</taxon>
        <taxon>Actinomycetota</taxon>
        <taxon>Actinomycetes</taxon>
        <taxon>Mycobacteriales</taxon>
        <taxon>Corynebacteriaceae</taxon>
        <taxon>Corynebacterium</taxon>
    </lineage>
</organism>
<dbReference type="PANTHER" id="PTHR33514:SF13">
    <property type="entry name" value="PROTEIN ABCI12, CHLOROPLASTIC"/>
    <property type="match status" value="1"/>
</dbReference>
<reference evidence="6 7" key="1">
    <citation type="submission" date="2018-06" db="EMBL/GenBank/DDBJ databases">
        <authorList>
            <consortium name="Pathogen Informatics"/>
            <person name="Doyle S."/>
        </authorList>
    </citation>
    <scope>NUCLEOTIDE SEQUENCE [LARGE SCALE GENOMIC DNA]</scope>
    <source>
        <strain evidence="6 7">NCTC10254</strain>
    </source>
</reference>
<feature type="transmembrane region" description="Helical" evidence="5">
    <location>
        <begin position="71"/>
        <end position="88"/>
    </location>
</feature>
<keyword evidence="4 5" id="KW-0472">Membrane</keyword>
<dbReference type="AlphaFoldDB" id="A0A6H9XR78"/>
<evidence type="ECO:0000313" key="7">
    <source>
        <dbReference type="Proteomes" id="UP000249886"/>
    </source>
</evidence>
<evidence type="ECO:0000313" key="6">
    <source>
        <dbReference type="EMBL" id="SPW30779.1"/>
    </source>
</evidence>
<dbReference type="Proteomes" id="UP000249886">
    <property type="component" value="Unassembled WGS sequence"/>
</dbReference>
<evidence type="ECO:0000256" key="2">
    <source>
        <dbReference type="ARBA" id="ARBA00022692"/>
    </source>
</evidence>
<accession>A0A6H9XR78</accession>
<dbReference type="InterPro" id="IPR003339">
    <property type="entry name" value="ABC/ECF_trnsptr_transmembrane"/>
</dbReference>
<sequence length="205" mass="22632">MIRSIPLGTYVPGASMIHRTPPMVKFCTLILAIIGTSIWVKSLYPALIFLAIAVILYGIARIPPRIMWAQLWPPIPLLLFLGAFQWWQLGWERAAAIMIVLFGSVMLAVLLTLTTTIEEMMDALERALRPTARLGVPVDTIVLTISLTIRLIPLMLNTINEVLDARKARGATFSITAFGTPVIIRSIRRAHHIADALWARGAGDG</sequence>
<feature type="transmembrane region" description="Helical" evidence="5">
    <location>
        <begin position="134"/>
        <end position="156"/>
    </location>
</feature>
<comment type="caution">
    <text evidence="6">The sequence shown here is derived from an EMBL/GenBank/DDBJ whole genome shotgun (WGS) entry which is preliminary data.</text>
</comment>
<dbReference type="RefSeq" id="WP_005520833.1">
    <property type="nucleotide sequence ID" value="NZ_CAUSYL010000005.1"/>
</dbReference>
<feature type="transmembrane region" description="Helical" evidence="5">
    <location>
        <begin position="23"/>
        <end position="40"/>
    </location>
</feature>
<dbReference type="GO" id="GO:0005886">
    <property type="term" value="C:plasma membrane"/>
    <property type="evidence" value="ECO:0007669"/>
    <property type="project" value="TreeGrafter"/>
</dbReference>
<proteinExistence type="predicted"/>
<keyword evidence="2 5" id="KW-0812">Transmembrane</keyword>
<dbReference type="EMBL" id="UARK01000023">
    <property type="protein sequence ID" value="SPW30779.1"/>
    <property type="molecule type" value="Genomic_DNA"/>
</dbReference>
<dbReference type="GeneID" id="84574097"/>
<comment type="subcellular location">
    <subcellularLocation>
        <location evidence="1">Membrane</location>
        <topology evidence="1">Multi-pass membrane protein</topology>
    </subcellularLocation>
</comment>
<keyword evidence="3 5" id="KW-1133">Transmembrane helix</keyword>
<evidence type="ECO:0000256" key="5">
    <source>
        <dbReference type="SAM" id="Phobius"/>
    </source>
</evidence>
<feature type="transmembrane region" description="Helical" evidence="5">
    <location>
        <begin position="94"/>
        <end position="113"/>
    </location>
</feature>
<feature type="transmembrane region" description="Helical" evidence="5">
    <location>
        <begin position="46"/>
        <end position="64"/>
    </location>
</feature>